<dbReference type="GO" id="GO:0005739">
    <property type="term" value="C:mitochondrion"/>
    <property type="evidence" value="ECO:0007669"/>
    <property type="project" value="TreeGrafter"/>
</dbReference>
<protein>
    <recommendedName>
        <fullName evidence="9">Selenoprotein O</fullName>
    </recommendedName>
</protein>
<keyword evidence="8" id="KW-0460">Magnesium</keyword>
<reference evidence="10 11" key="1">
    <citation type="journal article" date="2018" name="Nat. Ecol. Evol.">
        <title>Pezizomycetes genomes reveal the molecular basis of ectomycorrhizal truffle lifestyle.</title>
        <authorList>
            <person name="Murat C."/>
            <person name="Payen T."/>
            <person name="Noel B."/>
            <person name="Kuo A."/>
            <person name="Morin E."/>
            <person name="Chen J."/>
            <person name="Kohler A."/>
            <person name="Krizsan K."/>
            <person name="Balestrini R."/>
            <person name="Da Silva C."/>
            <person name="Montanini B."/>
            <person name="Hainaut M."/>
            <person name="Levati E."/>
            <person name="Barry K.W."/>
            <person name="Belfiori B."/>
            <person name="Cichocki N."/>
            <person name="Clum A."/>
            <person name="Dockter R.B."/>
            <person name="Fauchery L."/>
            <person name="Guy J."/>
            <person name="Iotti M."/>
            <person name="Le Tacon F."/>
            <person name="Lindquist E.A."/>
            <person name="Lipzen A."/>
            <person name="Malagnac F."/>
            <person name="Mello A."/>
            <person name="Molinier V."/>
            <person name="Miyauchi S."/>
            <person name="Poulain J."/>
            <person name="Riccioni C."/>
            <person name="Rubini A."/>
            <person name="Sitrit Y."/>
            <person name="Splivallo R."/>
            <person name="Traeger S."/>
            <person name="Wang M."/>
            <person name="Zifcakova L."/>
            <person name="Wipf D."/>
            <person name="Zambonelli A."/>
            <person name="Paolocci F."/>
            <person name="Nowrousian M."/>
            <person name="Ottonello S."/>
            <person name="Baldrian P."/>
            <person name="Spatafora J.W."/>
            <person name="Henrissat B."/>
            <person name="Nagy L.G."/>
            <person name="Aury J.M."/>
            <person name="Wincker P."/>
            <person name="Grigoriev I.V."/>
            <person name="Bonfante P."/>
            <person name="Martin F.M."/>
        </authorList>
    </citation>
    <scope>NUCLEOTIDE SEQUENCE [LARGE SCALE GENOMIC DNA]</scope>
    <source>
        <strain evidence="10 11">ATCC MYA-4762</strain>
    </source>
</reference>
<evidence type="ECO:0000313" key="11">
    <source>
        <dbReference type="Proteomes" id="UP000267821"/>
    </source>
</evidence>
<dbReference type="Proteomes" id="UP000267821">
    <property type="component" value="Unassembled WGS sequence"/>
</dbReference>
<dbReference type="PANTHER" id="PTHR32057">
    <property type="entry name" value="PROTEIN ADENYLYLTRANSFERASE SELO, MITOCHONDRIAL"/>
    <property type="match status" value="1"/>
</dbReference>
<dbReference type="PANTHER" id="PTHR32057:SF14">
    <property type="entry name" value="PROTEIN ADENYLYLTRANSFERASE SELO, MITOCHONDRIAL"/>
    <property type="match status" value="1"/>
</dbReference>
<evidence type="ECO:0000256" key="3">
    <source>
        <dbReference type="ARBA" id="ARBA00022679"/>
    </source>
</evidence>
<dbReference type="EMBL" id="ML121535">
    <property type="protein sequence ID" value="RPB26357.1"/>
    <property type="molecule type" value="Genomic_DNA"/>
</dbReference>
<dbReference type="GO" id="GO:0070733">
    <property type="term" value="F:AMPylase activity"/>
    <property type="evidence" value="ECO:0007669"/>
    <property type="project" value="TreeGrafter"/>
</dbReference>
<accession>A0A3N4LU10</accession>
<keyword evidence="11" id="KW-1185">Reference proteome</keyword>
<name>A0A3N4LU10_9PEZI</name>
<evidence type="ECO:0000256" key="4">
    <source>
        <dbReference type="ARBA" id="ARBA00022695"/>
    </source>
</evidence>
<evidence type="ECO:0000256" key="8">
    <source>
        <dbReference type="ARBA" id="ARBA00022842"/>
    </source>
</evidence>
<dbReference type="OrthoDB" id="10254721at2759"/>
<dbReference type="STRING" id="1051890.A0A3N4LU10"/>
<keyword evidence="6" id="KW-0547">Nucleotide-binding</keyword>
<keyword evidence="7" id="KW-0067">ATP-binding</keyword>
<proteinExistence type="inferred from homology"/>
<comment type="cofactor">
    <cofactor evidence="1">
        <name>Mg(2+)</name>
        <dbReference type="ChEBI" id="CHEBI:18420"/>
    </cofactor>
</comment>
<evidence type="ECO:0000256" key="1">
    <source>
        <dbReference type="ARBA" id="ARBA00001946"/>
    </source>
</evidence>
<evidence type="ECO:0000256" key="5">
    <source>
        <dbReference type="ARBA" id="ARBA00022723"/>
    </source>
</evidence>
<evidence type="ECO:0000256" key="7">
    <source>
        <dbReference type="ARBA" id="ARBA00022840"/>
    </source>
</evidence>
<dbReference type="AlphaFoldDB" id="A0A3N4LU10"/>
<dbReference type="FunCoup" id="A0A3N4LU10">
    <property type="interactions" value="321"/>
</dbReference>
<gene>
    <name evidence="10" type="ORF">L211DRAFT_781737</name>
</gene>
<evidence type="ECO:0000313" key="10">
    <source>
        <dbReference type="EMBL" id="RPB26357.1"/>
    </source>
</evidence>
<dbReference type="GO" id="GO:0046872">
    <property type="term" value="F:metal ion binding"/>
    <property type="evidence" value="ECO:0007669"/>
    <property type="project" value="UniProtKB-KW"/>
</dbReference>
<dbReference type="InterPro" id="IPR003846">
    <property type="entry name" value="SelO"/>
</dbReference>
<dbReference type="Pfam" id="PF02696">
    <property type="entry name" value="SelO"/>
    <property type="match status" value="1"/>
</dbReference>
<keyword evidence="5" id="KW-0479">Metal-binding</keyword>
<evidence type="ECO:0000256" key="6">
    <source>
        <dbReference type="ARBA" id="ARBA00022741"/>
    </source>
</evidence>
<comment type="similarity">
    <text evidence="2">Belongs to the SELO family.</text>
</comment>
<dbReference type="InParanoid" id="A0A3N4LU10"/>
<keyword evidence="3" id="KW-0808">Transferase</keyword>
<organism evidence="10 11">
    <name type="scientific">Terfezia boudieri ATCC MYA-4762</name>
    <dbReference type="NCBI Taxonomy" id="1051890"/>
    <lineage>
        <taxon>Eukaryota</taxon>
        <taxon>Fungi</taxon>
        <taxon>Dikarya</taxon>
        <taxon>Ascomycota</taxon>
        <taxon>Pezizomycotina</taxon>
        <taxon>Pezizomycetes</taxon>
        <taxon>Pezizales</taxon>
        <taxon>Pezizaceae</taxon>
        <taxon>Terfezia</taxon>
    </lineage>
</organism>
<dbReference type="GO" id="GO:0005524">
    <property type="term" value="F:ATP binding"/>
    <property type="evidence" value="ECO:0007669"/>
    <property type="project" value="UniProtKB-KW"/>
</dbReference>
<dbReference type="HAMAP" id="MF_00692">
    <property type="entry name" value="SelO"/>
    <property type="match status" value="1"/>
</dbReference>
<evidence type="ECO:0000256" key="2">
    <source>
        <dbReference type="ARBA" id="ARBA00009747"/>
    </source>
</evidence>
<keyword evidence="4" id="KW-0548">Nucleotidyltransferase</keyword>
<sequence>MKTDNIGAAAPMLDNHEEGYTIEELPKSSVFTASHIPDPEFPTPEASQNAPREAFGPRQVRGAMFTWVMPEGREPHPEVLAVSEDAMRTLGLKPGEEKREDFKHLMAGNLLVDGIIPWATVYGDWMNYSGQWAGQLGDGRAISLFECTNPKTGQRYEVQLKGAGITPYSRYADGKAVLRSSIREFVVSEALHTLGIPTTRALALTLLPSREAVRERVEPCAIVTRFAPTWIRIGSFDLFRWRGDRQNLRRLADYVIDECFGGEKNLVSPRPEEVNLTGVDYINRYHRLYREVVRRNARTVAKWQCFGFMNGVLNTDNTHIMGLSLDFGPFSFMDNFDPQFTPNHDDFMKRYSYHNQPTVIWWNLVRLAEDLAELFGSGDLCDTQEFIEKPLSRPEMEKLVPRAEAQIELAGEEYKAVFKAEYISTFCARLGLQAPRDEDLDQIISPTLYLLLTLELDFNGFFRKLSHIPVLSLDTKEKWFAASEVFLQAGERYAGKGWKGAQEMVAEWLGGVYRTRLQLEERDNVGFGDEERRDKMLRVNPKFVARNWVLQEVIDLVEKKKDREVLPGLMKMVLDPFRESWGWNEELERRWCEDPPKPERGLQCSCSS</sequence>
<evidence type="ECO:0000256" key="9">
    <source>
        <dbReference type="ARBA" id="ARBA00031547"/>
    </source>
</evidence>